<evidence type="ECO:0000256" key="2">
    <source>
        <dbReference type="ARBA" id="ARBA00022617"/>
    </source>
</evidence>
<dbReference type="GO" id="GO:0020037">
    <property type="term" value="F:heme binding"/>
    <property type="evidence" value="ECO:0007669"/>
    <property type="project" value="InterPro"/>
</dbReference>
<dbReference type="GO" id="GO:0046872">
    <property type="term" value="F:metal ion binding"/>
    <property type="evidence" value="ECO:0007669"/>
    <property type="project" value="UniProtKB-KW"/>
</dbReference>
<keyword evidence="4" id="KW-0560">Oxidoreductase</keyword>
<keyword evidence="2 6" id="KW-0349">Heme</keyword>
<feature type="domain" description="Cytochrome c" evidence="8">
    <location>
        <begin position="31"/>
        <end position="131"/>
    </location>
</feature>
<dbReference type="GO" id="GO:0004130">
    <property type="term" value="F:cytochrome-c peroxidase activity"/>
    <property type="evidence" value="ECO:0007669"/>
    <property type="project" value="TreeGrafter"/>
</dbReference>
<protein>
    <recommendedName>
        <fullName evidence="8">Cytochrome c domain-containing protein</fullName>
    </recommendedName>
</protein>
<feature type="region of interest" description="Disordered" evidence="7">
    <location>
        <begin position="410"/>
        <end position="437"/>
    </location>
</feature>
<dbReference type="InterPro" id="IPR004852">
    <property type="entry name" value="Di-haem_cyt_c_peroxidsae"/>
</dbReference>
<dbReference type="PROSITE" id="PS51007">
    <property type="entry name" value="CYTC"/>
    <property type="match status" value="2"/>
</dbReference>
<evidence type="ECO:0000256" key="3">
    <source>
        <dbReference type="ARBA" id="ARBA00022723"/>
    </source>
</evidence>
<evidence type="ECO:0000259" key="8">
    <source>
        <dbReference type="PROSITE" id="PS51007"/>
    </source>
</evidence>
<evidence type="ECO:0000256" key="6">
    <source>
        <dbReference type="PROSITE-ProRule" id="PRU00433"/>
    </source>
</evidence>
<comment type="caution">
    <text evidence="9">The sequence shown here is derived from an EMBL/GenBank/DDBJ whole genome shotgun (WGS) entry which is preliminary data.</text>
</comment>
<evidence type="ECO:0000313" key="9">
    <source>
        <dbReference type="EMBL" id="NNF06477.1"/>
    </source>
</evidence>
<dbReference type="Pfam" id="PF03150">
    <property type="entry name" value="CCP_MauG"/>
    <property type="match status" value="1"/>
</dbReference>
<accession>A0A7Y2E8N4</accession>
<dbReference type="GO" id="GO:0030313">
    <property type="term" value="C:cell envelope"/>
    <property type="evidence" value="ECO:0007669"/>
    <property type="project" value="UniProtKB-SubCell"/>
</dbReference>
<keyword evidence="5 6" id="KW-0408">Iron</keyword>
<dbReference type="SUPFAM" id="SSF46626">
    <property type="entry name" value="Cytochrome c"/>
    <property type="match status" value="2"/>
</dbReference>
<comment type="subcellular location">
    <subcellularLocation>
        <location evidence="1">Cell envelope</location>
    </subcellularLocation>
</comment>
<dbReference type="Proteomes" id="UP000547674">
    <property type="component" value="Unassembled WGS sequence"/>
</dbReference>
<dbReference type="GO" id="GO:0009055">
    <property type="term" value="F:electron transfer activity"/>
    <property type="evidence" value="ECO:0007669"/>
    <property type="project" value="InterPro"/>
</dbReference>
<feature type="non-terminal residue" evidence="9">
    <location>
        <position position="1"/>
    </location>
</feature>
<dbReference type="InterPro" id="IPR051395">
    <property type="entry name" value="Cytochrome_c_Peroxidase/MauG"/>
</dbReference>
<evidence type="ECO:0000256" key="4">
    <source>
        <dbReference type="ARBA" id="ARBA00023002"/>
    </source>
</evidence>
<evidence type="ECO:0000256" key="5">
    <source>
        <dbReference type="ARBA" id="ARBA00023004"/>
    </source>
</evidence>
<dbReference type="InterPro" id="IPR036909">
    <property type="entry name" value="Cyt_c-like_dom_sf"/>
</dbReference>
<proteinExistence type="predicted"/>
<dbReference type="Gene3D" id="1.10.760.10">
    <property type="entry name" value="Cytochrome c-like domain"/>
    <property type="match status" value="2"/>
</dbReference>
<organism evidence="9 10">
    <name type="scientific">Eiseniibacteriota bacterium</name>
    <dbReference type="NCBI Taxonomy" id="2212470"/>
    <lineage>
        <taxon>Bacteria</taxon>
        <taxon>Candidatus Eiseniibacteriota</taxon>
    </lineage>
</organism>
<name>A0A7Y2E8N4_UNCEI</name>
<feature type="compositionally biased region" description="Polar residues" evidence="7">
    <location>
        <begin position="428"/>
        <end position="437"/>
    </location>
</feature>
<sequence length="437" mass="47730">PQYNQFNRDRILLGKLLFYDPILSGESAPWVKSAAGKPPYRFRDNDMACASCHHPDFAFADGRRTSAGVGTASNEDNTVGPDRRPVGPSLVDGDKVGTLFRNAPTLMNTAYNGRFSHEPTTESLQFLDGRIDLGLEVQALDPLVRVHEMAGHAYGFDKNGNTLAVDAIYDSVAARVRDLPRYFPYFANAYPGEIESPSDIHINHITKALAAFERELITPNSRYDQFVTGTQTAFTAQEKKGFQLFFGKAQCGTCHYGPMLSDYSFHVQGVAERYEPELARGFDGNGGDLGRYHANPSELADQKYAFRTLSLRNIEQTAPYFHSGSAATLRDVMEFHNRGGLGENDIATSTLEAAGVSRHPAIVPLGLTDAEMESIIAFLKTTTADVQPGPHGTSLVTVPERLPSGLLPPGVRTPAGDGPWFPNLPTIAETSSWDSSR</sequence>
<feature type="region of interest" description="Disordered" evidence="7">
    <location>
        <begin position="67"/>
        <end position="88"/>
    </location>
</feature>
<evidence type="ECO:0000256" key="1">
    <source>
        <dbReference type="ARBA" id="ARBA00004196"/>
    </source>
</evidence>
<evidence type="ECO:0000313" key="10">
    <source>
        <dbReference type="Proteomes" id="UP000547674"/>
    </source>
</evidence>
<dbReference type="EMBL" id="JABDJR010000266">
    <property type="protein sequence ID" value="NNF06477.1"/>
    <property type="molecule type" value="Genomic_DNA"/>
</dbReference>
<evidence type="ECO:0000256" key="7">
    <source>
        <dbReference type="SAM" id="MobiDB-lite"/>
    </source>
</evidence>
<feature type="domain" description="Cytochrome c" evidence="8">
    <location>
        <begin position="236"/>
        <end position="383"/>
    </location>
</feature>
<keyword evidence="3 6" id="KW-0479">Metal-binding</keyword>
<dbReference type="PANTHER" id="PTHR30600">
    <property type="entry name" value="CYTOCHROME C PEROXIDASE-RELATED"/>
    <property type="match status" value="1"/>
</dbReference>
<dbReference type="AlphaFoldDB" id="A0A7Y2E8N4"/>
<reference evidence="9 10" key="1">
    <citation type="submission" date="2020-03" db="EMBL/GenBank/DDBJ databases">
        <title>Metabolic flexibility allows generalist bacteria to become dominant in a frequently disturbed ecosystem.</title>
        <authorList>
            <person name="Chen Y.-J."/>
            <person name="Leung P.M."/>
            <person name="Bay S.K."/>
            <person name="Hugenholtz P."/>
            <person name="Kessler A.J."/>
            <person name="Shelley G."/>
            <person name="Waite D.W."/>
            <person name="Cook P.L."/>
            <person name="Greening C."/>
        </authorList>
    </citation>
    <scope>NUCLEOTIDE SEQUENCE [LARGE SCALE GENOMIC DNA]</scope>
    <source>
        <strain evidence="9">SS_bin_28</strain>
    </source>
</reference>
<gene>
    <name evidence="9" type="ORF">HKN21_06930</name>
</gene>
<dbReference type="InterPro" id="IPR009056">
    <property type="entry name" value="Cyt_c-like_dom"/>
</dbReference>